<evidence type="ECO:0000256" key="8">
    <source>
        <dbReference type="ARBA" id="ARBA00022782"/>
    </source>
</evidence>
<dbReference type="EMBL" id="AHAT01035517">
    <property type="status" value="NOT_ANNOTATED_CDS"/>
    <property type="molecule type" value="Genomic_DNA"/>
</dbReference>
<evidence type="ECO:0000256" key="17">
    <source>
        <dbReference type="ARBA" id="ARBA00043200"/>
    </source>
</evidence>
<feature type="region of interest" description="Disordered" evidence="19">
    <location>
        <begin position="419"/>
        <end position="445"/>
    </location>
</feature>
<keyword evidence="5" id="KW-0217">Developmental protein</keyword>
<dbReference type="GO" id="GO:0005874">
    <property type="term" value="C:microtubule"/>
    <property type="evidence" value="ECO:0007669"/>
    <property type="project" value="UniProtKB-KW"/>
</dbReference>
<evidence type="ECO:0000313" key="21">
    <source>
        <dbReference type="Proteomes" id="UP000018468"/>
    </source>
</evidence>
<dbReference type="Proteomes" id="UP000018468">
    <property type="component" value="Linkage group LG21"/>
</dbReference>
<comment type="similarity">
    <text evidence="4">Belongs to the ODF2 family.</text>
</comment>
<keyword evidence="11 18" id="KW-0175">Coiled coil</keyword>
<dbReference type="PANTHER" id="PTHR23162">
    <property type="entry name" value="OUTER DENSE FIBER OF SPERM TAILS 2"/>
    <property type="match status" value="1"/>
</dbReference>
<evidence type="ECO:0000256" key="6">
    <source>
        <dbReference type="ARBA" id="ARBA00022490"/>
    </source>
</evidence>
<dbReference type="GO" id="GO:0031514">
    <property type="term" value="C:motile cilium"/>
    <property type="evidence" value="ECO:0007669"/>
    <property type="project" value="UniProtKB-SubCell"/>
</dbReference>
<reference evidence="20" key="2">
    <citation type="submission" date="2025-08" db="UniProtKB">
        <authorList>
            <consortium name="Ensembl"/>
        </authorList>
    </citation>
    <scope>IDENTIFICATION</scope>
</reference>
<dbReference type="AlphaFoldDB" id="W5MFD1"/>
<evidence type="ECO:0000256" key="16">
    <source>
        <dbReference type="ARBA" id="ARBA00041830"/>
    </source>
</evidence>
<dbReference type="Bgee" id="ENSLOCG00000005870">
    <property type="expression patterns" value="Expressed in testis and 12 other cell types or tissues"/>
</dbReference>
<evidence type="ECO:0000256" key="11">
    <source>
        <dbReference type="ARBA" id="ARBA00023054"/>
    </source>
</evidence>
<evidence type="ECO:0000256" key="19">
    <source>
        <dbReference type="SAM" id="MobiDB-lite"/>
    </source>
</evidence>
<evidence type="ECO:0000256" key="12">
    <source>
        <dbReference type="ARBA" id="ARBA00023069"/>
    </source>
</evidence>
<dbReference type="GO" id="GO:0030154">
    <property type="term" value="P:cell differentiation"/>
    <property type="evidence" value="ECO:0007669"/>
    <property type="project" value="UniProtKB-KW"/>
</dbReference>
<dbReference type="GeneTree" id="ENSGT00530000063497"/>
<evidence type="ECO:0000256" key="3">
    <source>
        <dbReference type="ARBA" id="ARBA00004647"/>
    </source>
</evidence>
<keyword evidence="10" id="KW-0744">Spermatogenesis</keyword>
<evidence type="ECO:0000256" key="7">
    <source>
        <dbReference type="ARBA" id="ARBA00022701"/>
    </source>
</evidence>
<evidence type="ECO:0000256" key="14">
    <source>
        <dbReference type="ARBA" id="ARBA00023273"/>
    </source>
</evidence>
<dbReference type="GO" id="GO:1902017">
    <property type="term" value="P:regulation of cilium assembly"/>
    <property type="evidence" value="ECO:0000318"/>
    <property type="project" value="GO_Central"/>
</dbReference>
<evidence type="ECO:0000256" key="5">
    <source>
        <dbReference type="ARBA" id="ARBA00022473"/>
    </source>
</evidence>
<dbReference type="SUPFAM" id="SSF57997">
    <property type="entry name" value="Tropomyosin"/>
    <property type="match status" value="1"/>
</dbReference>
<dbReference type="GO" id="GO:0005814">
    <property type="term" value="C:centriole"/>
    <property type="evidence" value="ECO:0007669"/>
    <property type="project" value="UniProtKB-SubCell"/>
</dbReference>
<protein>
    <recommendedName>
        <fullName evidence="15">Outer dense fiber protein 2</fullName>
    </recommendedName>
    <alternativeName>
        <fullName evidence="16">Cenexin</fullName>
    </alternativeName>
    <alternativeName>
        <fullName evidence="17">Outer dense fiber of sperm tails protein 2</fullName>
    </alternativeName>
</protein>
<evidence type="ECO:0000256" key="13">
    <source>
        <dbReference type="ARBA" id="ARBA00023212"/>
    </source>
</evidence>
<feature type="coiled-coil region" evidence="18">
    <location>
        <begin position="675"/>
        <end position="794"/>
    </location>
</feature>
<accession>W5MFD1</accession>
<organism evidence="20 21">
    <name type="scientific">Lepisosteus oculatus</name>
    <name type="common">Spotted gar</name>
    <dbReference type="NCBI Taxonomy" id="7918"/>
    <lineage>
        <taxon>Eukaryota</taxon>
        <taxon>Metazoa</taxon>
        <taxon>Chordata</taxon>
        <taxon>Craniata</taxon>
        <taxon>Vertebrata</taxon>
        <taxon>Euteleostomi</taxon>
        <taxon>Actinopterygii</taxon>
        <taxon>Neopterygii</taxon>
        <taxon>Holostei</taxon>
        <taxon>Semionotiformes</taxon>
        <taxon>Lepisosteidae</taxon>
        <taxon>Lepisosteus</taxon>
    </lineage>
</organism>
<keyword evidence="14" id="KW-0966">Cell projection</keyword>
<dbReference type="InterPro" id="IPR026099">
    <property type="entry name" value="Odf2-rel"/>
</dbReference>
<evidence type="ECO:0000256" key="10">
    <source>
        <dbReference type="ARBA" id="ARBA00022871"/>
    </source>
</evidence>
<dbReference type="InParanoid" id="W5MFD1"/>
<evidence type="ECO:0000313" key="20">
    <source>
        <dbReference type="Ensembl" id="ENSLOCP00000007090.1"/>
    </source>
</evidence>
<keyword evidence="6" id="KW-0963">Cytoplasm</keyword>
<evidence type="ECO:0000256" key="1">
    <source>
        <dbReference type="ARBA" id="ARBA00004114"/>
    </source>
</evidence>
<comment type="subcellular location">
    <subcellularLocation>
        <location evidence="2">Cell projection</location>
        <location evidence="2">Cilium</location>
        <location evidence="2">Flagellum</location>
    </subcellularLocation>
    <subcellularLocation>
        <location evidence="1">Cytoplasm</location>
        <location evidence="1">Cytoskeleton</location>
        <location evidence="1">Microtubule organizing center</location>
        <location evidence="1">Centrosome</location>
        <location evidence="1">Centriole</location>
    </subcellularLocation>
    <subcellularLocation>
        <location evidence="3">Cytoplasm</location>
        <location evidence="3">Cytoskeleton</location>
        <location evidence="3">Spindle pole</location>
    </subcellularLocation>
</comment>
<evidence type="ECO:0000256" key="9">
    <source>
        <dbReference type="ARBA" id="ARBA00022846"/>
    </source>
</evidence>
<proteinExistence type="inferred from homology"/>
<evidence type="ECO:0000256" key="4">
    <source>
        <dbReference type="ARBA" id="ARBA00009316"/>
    </source>
</evidence>
<dbReference type="OMA" id="HVHINDT"/>
<feature type="coiled-coil region" evidence="18">
    <location>
        <begin position="115"/>
        <end position="239"/>
    </location>
</feature>
<keyword evidence="21" id="KW-1185">Reference proteome</keyword>
<evidence type="ECO:0000256" key="15">
    <source>
        <dbReference type="ARBA" id="ARBA00040458"/>
    </source>
</evidence>
<dbReference type="OrthoDB" id="413404at2759"/>
<dbReference type="PANTHER" id="PTHR23162:SF8">
    <property type="entry name" value="OUTER DENSE FIBER PROTEIN 2"/>
    <property type="match status" value="1"/>
</dbReference>
<dbReference type="eggNOG" id="ENOG502QUXQ">
    <property type="taxonomic scope" value="Eukaryota"/>
</dbReference>
<dbReference type="GeneID" id="102694642"/>
<reference evidence="21" key="1">
    <citation type="submission" date="2011-12" db="EMBL/GenBank/DDBJ databases">
        <title>The Draft Genome of Lepisosteus oculatus.</title>
        <authorList>
            <consortium name="The Broad Institute Genome Assembly &amp; Analysis Group"/>
            <consortium name="Computational R&amp;D Group"/>
            <consortium name="and Sequencing Platform"/>
            <person name="Di Palma F."/>
            <person name="Alfoldi J."/>
            <person name="Johnson J."/>
            <person name="Berlin A."/>
            <person name="Gnerre S."/>
            <person name="Jaffe D."/>
            <person name="MacCallum I."/>
            <person name="Young S."/>
            <person name="Walker B.J."/>
            <person name="Lander E.S."/>
            <person name="Lindblad-Toh K."/>
        </authorList>
    </citation>
    <scope>NUCLEOTIDE SEQUENCE [LARGE SCALE GENOMIC DNA]</scope>
</reference>
<sequence>MRRAMKTRSSSPPLHVHVDDSTPVHVHVRKCPKTSPSKAAQLKIQEAQTKKDAGNLRATARVKTRVPWIPPGKGSLRESAYKWEGPTHRLEITPAAEPEPGQAALRLADLSTDEEEALHGRISQYERKIDSLMNEVGSLKSEVELRKKEQLLERRAEQLSASQKVIEEQEEELAEVTKELAVTERENSLLRHSIEKMKEETDYSSSDHLKGQDSNGLEKQHLLLEKDALLKKLVEAEMDGAAAAKQVSALRETIGRMRTEKRMSSSDASLLARQKELLMQKLETFESTNRTLRHLLREQHGRETDAIRLSEQKEVLLKKLADNEADNTRLLLKLQEKEKELDQLQTQLETEKENARTTGELSKALESTRAHLQGQLRSREAENNRLGVQIRTLERTLTQQQGEMEHLLEQLRELKQRADADKEALKRATRAQKQRAERSEDTAGQLSAQLMEKETQLADALSASESWRSRHAQAVKDKSQLEIEVTVLNNRVTDLMDQLHGAEDKSRAEREGLLDRLHRLTSESTAGRLESQRLKASLSAVEEKLTLAQSEVQQLKASVKQYESLVESYKTQVHKTRAEADEYCLRLQQAGQDGQAARAELGREVELVRGQLLGRLAELEPLPELLRRRELELQAAQAQAQACERRSAEQAAALAELRGKVEQQGGQMEGVRERNMALLEENKQLHLRVDSLERKLEEANAQNRDLVQVIAKREETIHNNQLRLEEKSRECSTLARQLEGALEDARRQVDQTRERAVSKERAAQGKVLDLETQLSRTKTELNQLRRTKEDADRRFQSRLQDMRDRLEQSDSTNRSLQNYVQFLKASYANVFGDPALTSSALRPPSPI</sequence>
<reference evidence="20" key="3">
    <citation type="submission" date="2025-09" db="UniProtKB">
        <authorList>
            <consortium name="Ensembl"/>
        </authorList>
    </citation>
    <scope>IDENTIFICATION</scope>
</reference>
<feature type="coiled-coil region" evidence="18">
    <location>
        <begin position="531"/>
        <end position="579"/>
    </location>
</feature>
<feature type="coiled-coil region" evidence="18">
    <location>
        <begin position="320"/>
        <end position="361"/>
    </location>
</feature>
<dbReference type="STRING" id="7918.ENSLOCP00000007090"/>
<keyword evidence="9" id="KW-0282">Flagellum</keyword>
<dbReference type="FunCoup" id="W5MFD1">
    <property type="interactions" value="269"/>
</dbReference>
<dbReference type="CTD" id="792921"/>
<name>W5MFD1_LEPOC</name>
<dbReference type="GO" id="GO:0007283">
    <property type="term" value="P:spermatogenesis"/>
    <property type="evidence" value="ECO:0007669"/>
    <property type="project" value="UniProtKB-KW"/>
</dbReference>
<evidence type="ECO:0000256" key="18">
    <source>
        <dbReference type="SAM" id="Coils"/>
    </source>
</evidence>
<evidence type="ECO:0000256" key="2">
    <source>
        <dbReference type="ARBA" id="ARBA00004230"/>
    </source>
</evidence>
<keyword evidence="13" id="KW-0206">Cytoskeleton</keyword>
<dbReference type="GO" id="GO:0005813">
    <property type="term" value="C:centrosome"/>
    <property type="evidence" value="ECO:0000318"/>
    <property type="project" value="GO_Central"/>
</dbReference>
<keyword evidence="8" id="KW-0221">Differentiation</keyword>
<dbReference type="Ensembl" id="ENSLOCT00000007098.1">
    <property type="protein sequence ID" value="ENSLOCP00000007090.1"/>
    <property type="gene ID" value="ENSLOCG00000005870.1"/>
</dbReference>
<keyword evidence="12" id="KW-0969">Cilium</keyword>
<keyword evidence="7" id="KW-0493">Microtubule</keyword>
<dbReference type="GO" id="GO:0000922">
    <property type="term" value="C:spindle pole"/>
    <property type="evidence" value="ECO:0007669"/>
    <property type="project" value="UniProtKB-SubCell"/>
</dbReference>